<evidence type="ECO:0000256" key="1">
    <source>
        <dbReference type="SAM" id="MobiDB-lite"/>
    </source>
</evidence>
<feature type="compositionally biased region" description="Polar residues" evidence="1">
    <location>
        <begin position="288"/>
        <end position="298"/>
    </location>
</feature>
<dbReference type="FunFam" id="2.30.30.490:FF:000017">
    <property type="entry name" value="Bromo-adjacent homology (BAH) domain-containing protein"/>
    <property type="match status" value="1"/>
</dbReference>
<feature type="compositionally biased region" description="Basic and acidic residues" evidence="1">
    <location>
        <begin position="259"/>
        <end position="273"/>
    </location>
</feature>
<feature type="domain" description="BAH" evidence="2">
    <location>
        <begin position="34"/>
        <end position="159"/>
    </location>
</feature>
<proteinExistence type="predicted"/>
<dbReference type="AlphaFoldDB" id="A0AAP0JWZ4"/>
<name>A0AAP0JWZ4_9MAGN</name>
<dbReference type="EMBL" id="JBBNAF010000005">
    <property type="protein sequence ID" value="KAK9141601.1"/>
    <property type="molecule type" value="Genomic_DNA"/>
</dbReference>
<organism evidence="3 4">
    <name type="scientific">Stephania yunnanensis</name>
    <dbReference type="NCBI Taxonomy" id="152371"/>
    <lineage>
        <taxon>Eukaryota</taxon>
        <taxon>Viridiplantae</taxon>
        <taxon>Streptophyta</taxon>
        <taxon>Embryophyta</taxon>
        <taxon>Tracheophyta</taxon>
        <taxon>Spermatophyta</taxon>
        <taxon>Magnoliopsida</taxon>
        <taxon>Ranunculales</taxon>
        <taxon>Menispermaceae</taxon>
        <taxon>Menispermoideae</taxon>
        <taxon>Cissampelideae</taxon>
        <taxon>Stephania</taxon>
    </lineage>
</organism>
<protein>
    <recommendedName>
        <fullName evidence="2">BAH domain-containing protein</fullName>
    </recommendedName>
</protein>
<reference evidence="3 4" key="1">
    <citation type="submission" date="2024-01" db="EMBL/GenBank/DDBJ databases">
        <title>Genome assemblies of Stephania.</title>
        <authorList>
            <person name="Yang L."/>
        </authorList>
    </citation>
    <scope>NUCLEOTIDE SEQUENCE [LARGE SCALE GENOMIC DNA]</scope>
    <source>
        <strain evidence="3">YNDBR</strain>
        <tissue evidence="3">Leaf</tissue>
    </source>
</reference>
<dbReference type="PROSITE" id="PS51038">
    <property type="entry name" value="BAH"/>
    <property type="match status" value="1"/>
</dbReference>
<dbReference type="GO" id="GO:0003723">
    <property type="term" value="F:RNA binding"/>
    <property type="evidence" value="ECO:0007669"/>
    <property type="project" value="TreeGrafter"/>
</dbReference>
<dbReference type="PANTHER" id="PTHR47073:SF2">
    <property type="entry name" value="PROTEIN ANTI-SILENCING 1"/>
    <property type="match status" value="1"/>
</dbReference>
<comment type="caution">
    <text evidence="3">The sequence shown here is derived from an EMBL/GenBank/DDBJ whole genome shotgun (WGS) entry which is preliminary data.</text>
</comment>
<evidence type="ECO:0000313" key="3">
    <source>
        <dbReference type="EMBL" id="KAK9141601.1"/>
    </source>
</evidence>
<evidence type="ECO:0000259" key="2">
    <source>
        <dbReference type="PROSITE" id="PS51038"/>
    </source>
</evidence>
<dbReference type="GO" id="GO:0003682">
    <property type="term" value="F:chromatin binding"/>
    <property type="evidence" value="ECO:0007669"/>
    <property type="project" value="InterPro"/>
</dbReference>
<dbReference type="InterPro" id="IPR043151">
    <property type="entry name" value="BAH_sf"/>
</dbReference>
<accession>A0AAP0JWZ4</accession>
<dbReference type="Proteomes" id="UP001420932">
    <property type="component" value="Unassembled WGS sequence"/>
</dbReference>
<dbReference type="Gene3D" id="2.30.30.490">
    <property type="match status" value="1"/>
</dbReference>
<feature type="region of interest" description="Disordered" evidence="1">
    <location>
        <begin position="259"/>
        <end position="351"/>
    </location>
</feature>
<dbReference type="PANTHER" id="PTHR47073">
    <property type="entry name" value="PROTEIN ANTI-SILENCING 1"/>
    <property type="match status" value="1"/>
</dbReference>
<evidence type="ECO:0000313" key="4">
    <source>
        <dbReference type="Proteomes" id="UP001420932"/>
    </source>
</evidence>
<feature type="compositionally biased region" description="Basic and acidic residues" evidence="1">
    <location>
        <begin position="317"/>
        <end position="326"/>
    </location>
</feature>
<dbReference type="InterPro" id="IPR001025">
    <property type="entry name" value="BAH_dom"/>
</dbReference>
<dbReference type="Pfam" id="PF01426">
    <property type="entry name" value="BAH"/>
    <property type="match status" value="1"/>
</dbReference>
<keyword evidence="4" id="KW-1185">Reference proteome</keyword>
<gene>
    <name evidence="3" type="ORF">Syun_011001</name>
</gene>
<sequence length="556" mass="63264">MAECEVEFKWGKKKGFGKYNHEVQFYESFTYDKVEYFLYDSVYLYVANDPEPYIGKLVKIWEENNKKKIKVVWFFRPIEIRNWLQGVVPPLKNEIFLGSGRGKGLYNVNPLDALVGKCKVVCSSNDRRNPQPSEIELLMADYVFYRTFDVVTRKISDEIGDMIGDFEVPYMLAKTLIFSEYVLVAVEHFFNRKPGQVQRSLEASKGDKTKTTPKKVLTIGGVDVDKSLLQKKQFKSTSKLNLDSSLAVSKVNMSFKKSPKVESLPKKFQRSEHTVSPTSMPRREGNANVKQRQQQQRIIGSEGDAGKSPRPPQSVKEFARQEKDLPQKMGPPKQRINLSIDAGRSLTPGKNFRTKDKALEVARTPDYVDKSRWFKHKWEDLLQTGFEKGTVVLLQNLDPSYSSSEVQEIIKSSFALNCNAKVLPQTAISSPHSGEAYAIFKMRKEAEMVIAKLSKMCLVLPNGSPLLARKGIPPAPPGTPKKFAGHLSVSSIEGRWERPEMRKAVSTAHFPQPNTLEYPMAAEWSVLQKNSTLQWKALYKNQGKEINELKRKLTHK</sequence>